<gene>
    <name evidence="2" type="ORF">AAHA92_06981</name>
</gene>
<dbReference type="InterPro" id="IPR002937">
    <property type="entry name" value="Amino_oxidase"/>
</dbReference>
<evidence type="ECO:0000313" key="3">
    <source>
        <dbReference type="Proteomes" id="UP001567538"/>
    </source>
</evidence>
<reference evidence="2 3" key="1">
    <citation type="submission" date="2024-06" db="EMBL/GenBank/DDBJ databases">
        <title>A chromosome level genome sequence of Diviner's sage (Salvia divinorum).</title>
        <authorList>
            <person name="Ford S.A."/>
            <person name="Ro D.-K."/>
            <person name="Ness R.W."/>
            <person name="Phillips M.A."/>
        </authorList>
    </citation>
    <scope>NUCLEOTIDE SEQUENCE [LARGE SCALE GENOMIC DNA]</scope>
    <source>
        <strain evidence="2">SAF-2024a</strain>
        <tissue evidence="2">Leaf</tissue>
    </source>
</reference>
<name>A0ABD1I7F8_SALDI</name>
<dbReference type="Proteomes" id="UP001567538">
    <property type="component" value="Unassembled WGS sequence"/>
</dbReference>
<accession>A0ABD1I7F8</accession>
<proteinExistence type="predicted"/>
<dbReference type="Pfam" id="PF01593">
    <property type="entry name" value="Amino_oxidase"/>
    <property type="match status" value="1"/>
</dbReference>
<feature type="domain" description="Amine oxidase" evidence="1">
    <location>
        <begin position="60"/>
        <end position="471"/>
    </location>
</feature>
<evidence type="ECO:0000259" key="1">
    <source>
        <dbReference type="Pfam" id="PF01593"/>
    </source>
</evidence>
<dbReference type="SUPFAM" id="SSF51905">
    <property type="entry name" value="FAD/NAD(P)-binding domain"/>
    <property type="match status" value="1"/>
</dbReference>
<organism evidence="2 3">
    <name type="scientific">Salvia divinorum</name>
    <name type="common">Maria pastora</name>
    <name type="synonym">Diviner's sage</name>
    <dbReference type="NCBI Taxonomy" id="28513"/>
    <lineage>
        <taxon>Eukaryota</taxon>
        <taxon>Viridiplantae</taxon>
        <taxon>Streptophyta</taxon>
        <taxon>Embryophyta</taxon>
        <taxon>Tracheophyta</taxon>
        <taxon>Spermatophyta</taxon>
        <taxon>Magnoliopsida</taxon>
        <taxon>eudicotyledons</taxon>
        <taxon>Gunneridae</taxon>
        <taxon>Pentapetalae</taxon>
        <taxon>asterids</taxon>
        <taxon>lamiids</taxon>
        <taxon>Lamiales</taxon>
        <taxon>Lamiaceae</taxon>
        <taxon>Nepetoideae</taxon>
        <taxon>Mentheae</taxon>
        <taxon>Salviinae</taxon>
        <taxon>Salvia</taxon>
        <taxon>Salvia subgen. Calosphace</taxon>
    </lineage>
</organism>
<protein>
    <submittedName>
        <fullName evidence="2">15-cis-phytoene desaturase, chloroplastic/chromoplastic-like</fullName>
    </submittedName>
</protein>
<dbReference type="Gene3D" id="1.10.3110.10">
    <property type="entry name" value="protoporphyrinogen ix oxidase, domain 3"/>
    <property type="match status" value="1"/>
</dbReference>
<sequence>MSVALLSSLPLSSSIHFPSSKFKSFRPPNAIPSQISPLNPPPSPSQSSDKTGVIVIGAGLSGLAAAIHLQSENIPFLLLEASDAVGGRVRTDFVHGFTLDRGFQIFITAYPEARKLLDYDALDLQRFYSGAKVFFGGSFHTVADPRRHFSDSLQSLANPIGSLIDKFLIALTIIRVLSRSDFDILTADEVKTIELLRGIGYSDSILDRFFRPFFGGIFFDRELETTSRLFDFVFKCLALGDNTLPKNGIAAIPEQLAAKLNPSSIVLNSRVTSIDHESEEGVVVNLQSGESLRSDLGVILAIEEFEAANILTGKTGAKLPARSTICLYFSVDEDKVPVKEPVLLLNGSGRGIVNNMFFASNVAPSYAPAGKALVSVSLIGLYSEVREEELVERVVKELSGWFGEEAVGWWKYLRMYRVEFAQPNQRPPTNLLKEARVRVNGGGLYVCGDYVTHATFDGALLSGRRAVEALLKDRAAVGL</sequence>
<dbReference type="AlphaFoldDB" id="A0ABD1I7F8"/>
<evidence type="ECO:0000313" key="2">
    <source>
        <dbReference type="EMBL" id="KAL1564670.1"/>
    </source>
</evidence>
<dbReference type="PANTHER" id="PTHR42841">
    <property type="entry name" value="AMINE OXIDASE"/>
    <property type="match status" value="1"/>
</dbReference>
<comment type="caution">
    <text evidence="2">The sequence shown here is derived from an EMBL/GenBank/DDBJ whole genome shotgun (WGS) entry which is preliminary data.</text>
</comment>
<dbReference type="EMBL" id="JBEAFC010000003">
    <property type="protein sequence ID" value="KAL1564670.1"/>
    <property type="molecule type" value="Genomic_DNA"/>
</dbReference>
<dbReference type="InterPro" id="IPR036188">
    <property type="entry name" value="FAD/NAD-bd_sf"/>
</dbReference>
<dbReference type="Gene3D" id="3.50.50.60">
    <property type="entry name" value="FAD/NAD(P)-binding domain"/>
    <property type="match status" value="1"/>
</dbReference>
<keyword evidence="3" id="KW-1185">Reference proteome</keyword>
<dbReference type="Gene3D" id="3.90.660.20">
    <property type="entry name" value="Protoporphyrinogen oxidase, mitochondrial, domain 2"/>
    <property type="match status" value="1"/>
</dbReference>